<evidence type="ECO:0000313" key="1">
    <source>
        <dbReference type="EMBL" id="QQG37115.1"/>
    </source>
</evidence>
<protein>
    <submittedName>
        <fullName evidence="1">Uncharacterized protein</fullName>
    </submittedName>
</protein>
<proteinExistence type="predicted"/>
<dbReference type="EMBL" id="CP066681">
    <property type="protein sequence ID" value="QQG37115.1"/>
    <property type="molecule type" value="Genomic_DNA"/>
</dbReference>
<gene>
    <name evidence="1" type="ORF">HYS17_04960</name>
</gene>
<sequence>MPALLRSFAFDEPTTAYLQKALEKRKEEAFGQMMFNAYQFEDEEAAPLQGLPDGDYTLLIGADLENDTTARLILMNAETQQVIKKVDFDLSPVIQSAILYRDEYSQAWGFDSEDEGEQQTAEQNIEEIEKIRYACLTDILAPYAQSHPALQGELLEALDFLTGYYIEDRLTDLSPEAILQDRLNDPLNKFIPPSHTLH</sequence>
<dbReference type="Proteomes" id="UP000595362">
    <property type="component" value="Chromosome"/>
</dbReference>
<name>A0A7T5R3Y6_9BACT</name>
<organism evidence="1 2">
    <name type="scientific">Micavibrio aeruginosavorus</name>
    <dbReference type="NCBI Taxonomy" id="349221"/>
    <lineage>
        <taxon>Bacteria</taxon>
        <taxon>Pseudomonadati</taxon>
        <taxon>Bdellovibrionota</taxon>
        <taxon>Bdellovibrionia</taxon>
        <taxon>Bdellovibrionales</taxon>
        <taxon>Pseudobdellovibrionaceae</taxon>
        <taxon>Micavibrio</taxon>
    </lineage>
</organism>
<evidence type="ECO:0000313" key="2">
    <source>
        <dbReference type="Proteomes" id="UP000595362"/>
    </source>
</evidence>
<reference evidence="1 2" key="1">
    <citation type="submission" date="2020-07" db="EMBL/GenBank/DDBJ databases">
        <title>Huge and variable diversity of episymbiotic CPR bacteria and DPANN archaea in groundwater ecosystems.</title>
        <authorList>
            <person name="He C.Y."/>
            <person name="Keren R."/>
            <person name="Whittaker M."/>
            <person name="Farag I.F."/>
            <person name="Doudna J."/>
            <person name="Cate J.H.D."/>
            <person name="Banfield J.F."/>
        </authorList>
    </citation>
    <scope>NUCLEOTIDE SEQUENCE [LARGE SCALE GENOMIC DNA]</scope>
    <source>
        <strain evidence="1">NC_groundwater_70_Ag_B-0.1um_54_66</strain>
    </source>
</reference>
<dbReference type="AlphaFoldDB" id="A0A7T5R3Y6"/>
<accession>A0A7T5R3Y6</accession>